<dbReference type="AlphaFoldDB" id="A0A8J9YG15"/>
<protein>
    <submittedName>
        <fullName evidence="1">Uncharacterized protein</fullName>
    </submittedName>
</protein>
<name>A0A8J9YG15_9NEOP</name>
<evidence type="ECO:0000313" key="1">
    <source>
        <dbReference type="EMBL" id="CAH0731034.1"/>
    </source>
</evidence>
<evidence type="ECO:0000313" key="2">
    <source>
        <dbReference type="Proteomes" id="UP000838878"/>
    </source>
</evidence>
<accession>A0A8J9YG15</accession>
<organism evidence="1 2">
    <name type="scientific">Brenthis ino</name>
    <name type="common">lesser marbled fritillary</name>
    <dbReference type="NCBI Taxonomy" id="405034"/>
    <lineage>
        <taxon>Eukaryota</taxon>
        <taxon>Metazoa</taxon>
        <taxon>Ecdysozoa</taxon>
        <taxon>Arthropoda</taxon>
        <taxon>Hexapoda</taxon>
        <taxon>Insecta</taxon>
        <taxon>Pterygota</taxon>
        <taxon>Neoptera</taxon>
        <taxon>Endopterygota</taxon>
        <taxon>Lepidoptera</taxon>
        <taxon>Glossata</taxon>
        <taxon>Ditrysia</taxon>
        <taxon>Papilionoidea</taxon>
        <taxon>Nymphalidae</taxon>
        <taxon>Heliconiinae</taxon>
        <taxon>Argynnini</taxon>
        <taxon>Brenthis</taxon>
    </lineage>
</organism>
<feature type="non-terminal residue" evidence="1">
    <location>
        <position position="96"/>
    </location>
</feature>
<sequence>MCYTVLNGGLKQKKQICAVPATRFKTCFKHQCLIERWVNKTSTLAPYIHYNDVMAPYLSKEQRVGVCLALLYAIEEKKRKKKKNMDEAMVKGEINP</sequence>
<keyword evidence="2" id="KW-1185">Reference proteome</keyword>
<gene>
    <name evidence="1" type="ORF">BINO364_LOCUS15947</name>
</gene>
<dbReference type="EMBL" id="OV170229">
    <property type="protein sequence ID" value="CAH0731034.1"/>
    <property type="molecule type" value="Genomic_DNA"/>
</dbReference>
<reference evidence="1" key="1">
    <citation type="submission" date="2021-12" db="EMBL/GenBank/DDBJ databases">
        <authorList>
            <person name="Martin H S."/>
        </authorList>
    </citation>
    <scope>NUCLEOTIDE SEQUENCE</scope>
</reference>
<dbReference type="Proteomes" id="UP000838878">
    <property type="component" value="Chromosome 9"/>
</dbReference>
<proteinExistence type="predicted"/>